<reference evidence="10" key="2">
    <citation type="submission" date="2025-08" db="UniProtKB">
        <authorList>
            <consortium name="Ensembl"/>
        </authorList>
    </citation>
    <scope>IDENTIFICATION</scope>
</reference>
<dbReference type="InterPro" id="IPR017896">
    <property type="entry name" value="4Fe4S_Fe-S-bd"/>
</dbReference>
<dbReference type="Proteomes" id="UP000694563">
    <property type="component" value="Chromosome 32"/>
</dbReference>
<dbReference type="AlphaFoldDB" id="A0A8C3U8Y8"/>
<keyword evidence="4" id="KW-0256">Endoplasmic reticulum</keyword>
<dbReference type="GO" id="GO:0005789">
    <property type="term" value="C:endoplasmic reticulum membrane"/>
    <property type="evidence" value="ECO:0007669"/>
    <property type="project" value="UniProtKB-SubCell"/>
</dbReference>
<accession>A0A8C3U8Y8</accession>
<sequence>MWGDGGLKYPKNVGGWGAKIPQKCGGDLGPKYPEIGRDLGLGVVLKTRGECGGWAPHLPQVNPGPSQVSQPCWVWLLPHPGVSQVFPATPRCTWTPRCVPAQLSQVYPGISRCAPGVSLPCCPRCVQVCTGVPQVYPGVSQVYPGVPQVYPGVPSCAQLPQVYLGVSQVSPAMSQVYPGVPQLCPRCPRYIQVCPRCIQVCPQVPQLSPSVSRCPRCIQVCPRCIQVCPSSPSCPQVCPRCPQVYPGAPGVSQVYPGVPRCVPGVSRCAPRCPQVPQLYPGVPQVLLYGQLYRISLELELPESPVNRELGMFMVTLTCYGSGGKTLATAARSAMLHYRSRLLRALHTAAFAGLLLSGFTEQSQTLELELLGRYREDPYTPTVGAFVEVRSRRVQLYGARLRVHAHFSGLRYPHTCVTHLCHTPVSHTCVTHLCHTCVTPVDFGVGFWREFWWECFLGGGVFKVISPLPPPPDVSAPPQNSEPPEIVGASEPSQGGGGAAPPDPNSEWGEGGGA</sequence>
<name>A0A8C3U8Y8_CATUS</name>
<dbReference type="PROSITE" id="PS51379">
    <property type="entry name" value="4FE4S_FER_2"/>
    <property type="match status" value="1"/>
</dbReference>
<keyword evidence="5" id="KW-1133">Transmembrane helix</keyword>
<protein>
    <recommendedName>
        <fullName evidence="2">Seipin</fullName>
    </recommendedName>
</protein>
<keyword evidence="3" id="KW-0812">Transmembrane</keyword>
<keyword evidence="11" id="KW-1185">Reference proteome</keyword>
<comment type="subcellular location">
    <subcellularLocation>
        <location evidence="1">Endoplasmic reticulum membrane</location>
        <topology evidence="1">Multi-pass membrane protein</topology>
    </subcellularLocation>
</comment>
<feature type="region of interest" description="Disordered" evidence="8">
    <location>
        <begin position="468"/>
        <end position="513"/>
    </location>
</feature>
<evidence type="ECO:0000256" key="3">
    <source>
        <dbReference type="ARBA" id="ARBA00022692"/>
    </source>
</evidence>
<evidence type="ECO:0000256" key="1">
    <source>
        <dbReference type="ARBA" id="ARBA00004477"/>
    </source>
</evidence>
<dbReference type="Ensembl" id="ENSCUST00005011482.1">
    <property type="protein sequence ID" value="ENSCUSP00005011018.1"/>
    <property type="gene ID" value="ENSCUSG00005007111.1"/>
</dbReference>
<proteinExistence type="predicted"/>
<keyword evidence="6" id="KW-0443">Lipid metabolism</keyword>
<dbReference type="GO" id="GO:0140042">
    <property type="term" value="P:lipid droplet formation"/>
    <property type="evidence" value="ECO:0007669"/>
    <property type="project" value="UniProtKB-ARBA"/>
</dbReference>
<reference evidence="10" key="1">
    <citation type="submission" date="2020-10" db="EMBL/GenBank/DDBJ databases">
        <title>Catharus ustulatus (Swainson's thrush) genome, bCatUst1, primary haplotype v2.</title>
        <authorList>
            <person name="Delmore K."/>
            <person name="Vafadar M."/>
            <person name="Formenti G."/>
            <person name="Chow W."/>
            <person name="Pelan S."/>
            <person name="Howe K."/>
            <person name="Rhie A."/>
            <person name="Mountcastle J."/>
            <person name="Haase B."/>
            <person name="Fedrigo O."/>
            <person name="Jarvis E.D."/>
        </authorList>
    </citation>
    <scope>NUCLEOTIDE SEQUENCE [LARGE SCALE GENOMIC DNA]</scope>
</reference>
<dbReference type="PANTHER" id="PTHR21212:SF0">
    <property type="entry name" value="SEIPIN"/>
    <property type="match status" value="1"/>
</dbReference>
<dbReference type="Pfam" id="PF06775">
    <property type="entry name" value="Seipin"/>
    <property type="match status" value="1"/>
</dbReference>
<evidence type="ECO:0000256" key="8">
    <source>
        <dbReference type="SAM" id="MobiDB-lite"/>
    </source>
</evidence>
<feature type="domain" description="4Fe-4S ferredoxin-type" evidence="9">
    <location>
        <begin position="207"/>
        <end position="240"/>
    </location>
</feature>
<evidence type="ECO:0000259" key="9">
    <source>
        <dbReference type="PROSITE" id="PS51379"/>
    </source>
</evidence>
<dbReference type="InterPro" id="IPR009617">
    <property type="entry name" value="Seipin"/>
</dbReference>
<evidence type="ECO:0000256" key="5">
    <source>
        <dbReference type="ARBA" id="ARBA00022989"/>
    </source>
</evidence>
<evidence type="ECO:0000256" key="4">
    <source>
        <dbReference type="ARBA" id="ARBA00022824"/>
    </source>
</evidence>
<dbReference type="GO" id="GO:0006629">
    <property type="term" value="P:lipid metabolic process"/>
    <property type="evidence" value="ECO:0007669"/>
    <property type="project" value="UniProtKB-KW"/>
</dbReference>
<evidence type="ECO:0000313" key="10">
    <source>
        <dbReference type="Ensembl" id="ENSCUSP00005011018.1"/>
    </source>
</evidence>
<keyword evidence="7" id="KW-0472">Membrane</keyword>
<evidence type="ECO:0000256" key="2">
    <source>
        <dbReference type="ARBA" id="ARBA00022064"/>
    </source>
</evidence>
<reference evidence="10" key="3">
    <citation type="submission" date="2025-09" db="UniProtKB">
        <authorList>
            <consortium name="Ensembl"/>
        </authorList>
    </citation>
    <scope>IDENTIFICATION</scope>
</reference>
<evidence type="ECO:0000313" key="11">
    <source>
        <dbReference type="Proteomes" id="UP000694563"/>
    </source>
</evidence>
<dbReference type="PANTHER" id="PTHR21212">
    <property type="entry name" value="BERNARDINELLI-SEIP CONGENITAL LIPODYSTROPHY 2 HOMOLOG BSCL2 PROTEIN"/>
    <property type="match status" value="1"/>
</dbReference>
<organism evidence="10 11">
    <name type="scientific">Catharus ustulatus</name>
    <name type="common">Russet-backed thrush</name>
    <name type="synonym">Hylocichla ustulatus</name>
    <dbReference type="NCBI Taxonomy" id="91951"/>
    <lineage>
        <taxon>Eukaryota</taxon>
        <taxon>Metazoa</taxon>
        <taxon>Chordata</taxon>
        <taxon>Craniata</taxon>
        <taxon>Vertebrata</taxon>
        <taxon>Euteleostomi</taxon>
        <taxon>Archelosauria</taxon>
        <taxon>Archosauria</taxon>
        <taxon>Dinosauria</taxon>
        <taxon>Saurischia</taxon>
        <taxon>Theropoda</taxon>
        <taxon>Coelurosauria</taxon>
        <taxon>Aves</taxon>
        <taxon>Neognathae</taxon>
        <taxon>Neoaves</taxon>
        <taxon>Telluraves</taxon>
        <taxon>Australaves</taxon>
        <taxon>Passeriformes</taxon>
        <taxon>Turdidae</taxon>
        <taxon>Catharus</taxon>
    </lineage>
</organism>
<evidence type="ECO:0000256" key="6">
    <source>
        <dbReference type="ARBA" id="ARBA00023098"/>
    </source>
</evidence>
<dbReference type="CDD" id="cd23995">
    <property type="entry name" value="Seipin_BSCL2_like"/>
    <property type="match status" value="1"/>
</dbReference>
<evidence type="ECO:0000256" key="7">
    <source>
        <dbReference type="ARBA" id="ARBA00023136"/>
    </source>
</evidence>